<proteinExistence type="predicted"/>
<evidence type="ECO:0000313" key="1">
    <source>
        <dbReference type="EMBL" id="ONL93402.1"/>
    </source>
</evidence>
<sequence length="10" mass="1173">MQKEHPGAFE</sequence>
<gene>
    <name evidence="1" type="ORF">ZEAMMB73_Zm00001d027541</name>
</gene>
<reference evidence="1" key="1">
    <citation type="submission" date="2015-12" db="EMBL/GenBank/DDBJ databases">
        <title>Update maize B73 reference genome by single molecule sequencing technologies.</title>
        <authorList>
            <consortium name="Maize Genome Sequencing Project"/>
            <person name="Ware D."/>
        </authorList>
    </citation>
    <scope>NUCLEOTIDE SEQUENCE [LARGE SCALE GENOMIC DNA]</scope>
    <source>
        <tissue evidence="1">Seedling</tissue>
    </source>
</reference>
<protein>
    <submittedName>
        <fullName evidence="1">Glutathione S-transferase 6</fullName>
    </submittedName>
</protein>
<dbReference type="GO" id="GO:0016740">
    <property type="term" value="F:transferase activity"/>
    <property type="evidence" value="ECO:0007669"/>
    <property type="project" value="UniProtKB-KW"/>
</dbReference>
<dbReference type="OMA" id="YDNISQR"/>
<accession>A0A1D6JMY1</accession>
<name>A0A1D6JMY1_MAIZE</name>
<organism evidence="1">
    <name type="scientific">Zea mays</name>
    <name type="common">Maize</name>
    <dbReference type="NCBI Taxonomy" id="4577"/>
    <lineage>
        <taxon>Eukaryota</taxon>
        <taxon>Viridiplantae</taxon>
        <taxon>Streptophyta</taxon>
        <taxon>Embryophyta</taxon>
        <taxon>Tracheophyta</taxon>
        <taxon>Spermatophyta</taxon>
        <taxon>Magnoliopsida</taxon>
        <taxon>Liliopsida</taxon>
        <taxon>Poales</taxon>
        <taxon>Poaceae</taxon>
        <taxon>PACMAD clade</taxon>
        <taxon>Panicoideae</taxon>
        <taxon>Andropogonodae</taxon>
        <taxon>Andropogoneae</taxon>
        <taxon>Tripsacinae</taxon>
        <taxon>Zea</taxon>
    </lineage>
</organism>
<dbReference type="EMBL" id="CM007647">
    <property type="protein sequence ID" value="ONL93402.1"/>
    <property type="molecule type" value="Genomic_DNA"/>
</dbReference>
<keyword evidence="1" id="KW-0808">Transferase</keyword>